<dbReference type="Proteomes" id="UP000814243">
    <property type="component" value="Unassembled WGS sequence"/>
</dbReference>
<keyword evidence="1" id="KW-0732">Signal</keyword>
<evidence type="ECO:0000313" key="2">
    <source>
        <dbReference type="EMBL" id="KAH9635791.1"/>
    </source>
</evidence>
<accession>A0A922SFF4</accession>
<protein>
    <submittedName>
        <fullName evidence="2">Uncharacterized protein</fullName>
    </submittedName>
</protein>
<evidence type="ECO:0000313" key="3">
    <source>
        <dbReference type="Proteomes" id="UP000814243"/>
    </source>
</evidence>
<comment type="caution">
    <text evidence="2">The sequence shown here is derived from an EMBL/GenBank/DDBJ whole genome shotgun (WGS) entry which is preliminary data.</text>
</comment>
<name>A0A922SFF4_SPOEX</name>
<reference evidence="2" key="1">
    <citation type="journal article" date="2021" name="G3 (Bethesda)">
        <title>Genome and transcriptome analysis of the beet armyworm Spodoptera exigua reveals targets for pest control. .</title>
        <authorList>
            <person name="Simon S."/>
            <person name="Breeschoten T."/>
            <person name="Jansen H.J."/>
            <person name="Dirks R.P."/>
            <person name="Schranz M.E."/>
            <person name="Ros V.I.D."/>
        </authorList>
    </citation>
    <scope>NUCLEOTIDE SEQUENCE</scope>
    <source>
        <strain evidence="2">TB_SE_WUR_2020</strain>
    </source>
</reference>
<proteinExistence type="predicted"/>
<sequence>MKVLLLLSLLAVASSYPIVKTWTLSELSAAIENKKGGRDIMPYLETALNEIMYGLFTGNTDSIHAAIPSPSGGDTWTVEEVKQALKDPNIKPEFLPALLEAQGFVERKNETGELEEPVEVLIPALDISTWTESDLTQALNSPSTKKDLLPFVEKAFNDLKEAQENGETRLIDAAIPSPSGADTWTVEEVKEALKDPTIKPDYLTGLRSAEAFMKHKNETGELEDRVEVLIPALDISTWTESDLTQALNSPSTKKGLLPFLEKAFNDLKVAQENCKTRV</sequence>
<feature type="signal peptide" evidence="1">
    <location>
        <begin position="1"/>
        <end position="15"/>
    </location>
</feature>
<organism evidence="2 3">
    <name type="scientific">Spodoptera exigua</name>
    <name type="common">Beet armyworm</name>
    <name type="synonym">Noctua fulgens</name>
    <dbReference type="NCBI Taxonomy" id="7107"/>
    <lineage>
        <taxon>Eukaryota</taxon>
        <taxon>Metazoa</taxon>
        <taxon>Ecdysozoa</taxon>
        <taxon>Arthropoda</taxon>
        <taxon>Hexapoda</taxon>
        <taxon>Insecta</taxon>
        <taxon>Pterygota</taxon>
        <taxon>Neoptera</taxon>
        <taxon>Endopterygota</taxon>
        <taxon>Lepidoptera</taxon>
        <taxon>Glossata</taxon>
        <taxon>Ditrysia</taxon>
        <taxon>Noctuoidea</taxon>
        <taxon>Noctuidae</taxon>
        <taxon>Amphipyrinae</taxon>
        <taxon>Spodoptera</taxon>
    </lineage>
</organism>
<dbReference type="AlphaFoldDB" id="A0A922SFF4"/>
<feature type="chain" id="PRO_5037793155" evidence="1">
    <location>
        <begin position="16"/>
        <end position="278"/>
    </location>
</feature>
<dbReference type="EMBL" id="JACEFF010000528">
    <property type="protein sequence ID" value="KAH9635791.1"/>
    <property type="molecule type" value="Genomic_DNA"/>
</dbReference>
<gene>
    <name evidence="2" type="ORF">HF086_002351</name>
</gene>
<evidence type="ECO:0000256" key="1">
    <source>
        <dbReference type="SAM" id="SignalP"/>
    </source>
</evidence>